<dbReference type="PANTHER" id="PTHR14344">
    <property type="entry name" value="WD REPEAT PROTEIN"/>
    <property type="match status" value="1"/>
</dbReference>
<evidence type="ECO:0000256" key="7">
    <source>
        <dbReference type="PROSITE-ProRule" id="PRU00221"/>
    </source>
</evidence>
<reference evidence="8" key="1">
    <citation type="journal article" date="2020" name="Stud. Mycol.">
        <title>101 Dothideomycetes genomes: a test case for predicting lifestyles and emergence of pathogens.</title>
        <authorList>
            <person name="Haridas S."/>
            <person name="Albert R."/>
            <person name="Binder M."/>
            <person name="Bloem J."/>
            <person name="Labutti K."/>
            <person name="Salamov A."/>
            <person name="Andreopoulos B."/>
            <person name="Baker S."/>
            <person name="Barry K."/>
            <person name="Bills G."/>
            <person name="Bluhm B."/>
            <person name="Cannon C."/>
            <person name="Castanera R."/>
            <person name="Culley D."/>
            <person name="Daum C."/>
            <person name="Ezra D."/>
            <person name="Gonzalez J."/>
            <person name="Henrissat B."/>
            <person name="Kuo A."/>
            <person name="Liang C."/>
            <person name="Lipzen A."/>
            <person name="Lutzoni F."/>
            <person name="Magnuson J."/>
            <person name="Mondo S."/>
            <person name="Nolan M."/>
            <person name="Ohm R."/>
            <person name="Pangilinan J."/>
            <person name="Park H.-J."/>
            <person name="Ramirez L."/>
            <person name="Alfaro M."/>
            <person name="Sun H."/>
            <person name="Tritt A."/>
            <person name="Yoshinaga Y."/>
            <person name="Zwiers L.-H."/>
            <person name="Turgeon B."/>
            <person name="Goodwin S."/>
            <person name="Spatafora J."/>
            <person name="Crous P."/>
            <person name="Grigoriev I."/>
        </authorList>
    </citation>
    <scope>NUCLEOTIDE SEQUENCE</scope>
    <source>
        <strain evidence="8">CBS 123094</strain>
    </source>
</reference>
<keyword evidence="5" id="KW-0677">Repeat</keyword>
<dbReference type="Gene3D" id="2.130.10.10">
    <property type="entry name" value="YVTN repeat-like/Quinoprotein amine dehydrogenase"/>
    <property type="match status" value="3"/>
</dbReference>
<dbReference type="InterPro" id="IPR036322">
    <property type="entry name" value="WD40_repeat_dom_sf"/>
</dbReference>
<dbReference type="EMBL" id="ML977570">
    <property type="protein sequence ID" value="KAF2003913.1"/>
    <property type="molecule type" value="Genomic_DNA"/>
</dbReference>
<feature type="repeat" description="WD" evidence="7">
    <location>
        <begin position="848"/>
        <end position="882"/>
    </location>
</feature>
<evidence type="ECO:0000256" key="5">
    <source>
        <dbReference type="ARBA" id="ARBA00022737"/>
    </source>
</evidence>
<gene>
    <name evidence="8" type="ORF">P154DRAFT_519813</name>
</gene>
<sequence>MSPVLHHECTRIPVTALASSGPFLFAAEGHSILFYGTGKYNFLRKERIFEAQAIHGITIHLENNDHGHVTLAIWGGYLVRLLEFVWTDKGGFTFELLQLSAVAKAPDWILDLATSPTGPQGSLQNGLGVCAVVTAHNALLELRITGNDDARRDLLNAKSLPLTVHFSELTSSSRSILYSAHILWESPDRILVAAGTAFGEIIFWSWTRSTLSGSFSHIHQIFLGHEGSIFGVRISKDLGNFPVHGVRRLLASCSDDRTIRIWDITNFLGVENEAAQPNGNDSIRHTGFSNSEFDPDLSTSNCLAIGWGHLSRVWSLQFLDTTGTQAEIFLLSSGEDATSRTWKLAPKDLPPHSDGRLLSYTLLQANNAAYHNGKNIWSAIVLPPLSSTVVLCGAADSQITLYPLSLSSKVSPAFIEYSVDGISAMAQTSGSDKTISLTSPTHKSSKVAEFFRSYSFIDASSILLTTNSGKVYMERLADDIHSENYGAISDSMLVAQCDDLFGYSTCIAEPSLGVGFIAGSKGSIYVYHKSVTGLNQISAMQGKVGSMFVARSSTVVETRSIALLVTLVGQKEAQLLYLDYREAQTLAVSRTVSVTLSTAQTGLVITCMTYIPTALGNDFLLLGYRRGSISMHSLQKVSFEEYYLNSGSDAPFRIIDRAHGKETVTAMKWIPSSNGDSTVGHLISVGRDSYLTIHSVSLRTNTIGLVHTLSLSIGPNLEGLYYFGSHLLVYGFSSTKFVLYDTTTEKEIMSVDTGGSHRSWDFHPHLEEEQEGAGTLVWTRASSMHVQSQRGASHRVVRNGGHGREIKAVTITDTLGGEKRQLIATGAEDTDIKIFEYLSGDLTCRQTLRKHTTGIQHLKWSEDGNYLFSSGGCEEFYIWRIRILPEPLGLGIVCEAVHKPESEHSDLRILSFDVQKEDASFVIAIVFSDSSVKIYSYDPTSTIQWHKLASGTYFTSCLTQAIFLTIESAPTTLLTAGTDGHAVLWSLSSALRPSQSDEMSSGEQLTWITPARIHQNTSKTMDSLQIDLGGIGTTMIVSGGDDGSITFLVTTAQHGGNRITWKYPPYIITRTHASAVTACAFLRLHSRIYLVTSGNDQWVRLWDVVLQERLEAGGKTDQNMLEVRRVKKIKTNVADVSSMAVVAQSEHGANVLICGVGMEVIGILWD</sequence>
<organism evidence="8 9">
    <name type="scientific">Amniculicola lignicola CBS 123094</name>
    <dbReference type="NCBI Taxonomy" id="1392246"/>
    <lineage>
        <taxon>Eukaryota</taxon>
        <taxon>Fungi</taxon>
        <taxon>Dikarya</taxon>
        <taxon>Ascomycota</taxon>
        <taxon>Pezizomycotina</taxon>
        <taxon>Dothideomycetes</taxon>
        <taxon>Pleosporomycetidae</taxon>
        <taxon>Pleosporales</taxon>
        <taxon>Amniculicolaceae</taxon>
        <taxon>Amniculicola</taxon>
    </lineage>
</organism>
<dbReference type="Pfam" id="PF00400">
    <property type="entry name" value="WD40"/>
    <property type="match status" value="3"/>
</dbReference>
<dbReference type="AlphaFoldDB" id="A0A6A5WPV8"/>
<dbReference type="PROSITE" id="PS00678">
    <property type="entry name" value="WD_REPEATS_1"/>
    <property type="match status" value="2"/>
</dbReference>
<dbReference type="InterPro" id="IPR001680">
    <property type="entry name" value="WD40_rpt"/>
</dbReference>
<dbReference type="Proteomes" id="UP000799779">
    <property type="component" value="Unassembled WGS sequence"/>
</dbReference>
<proteinExistence type="inferred from homology"/>
<evidence type="ECO:0000256" key="1">
    <source>
        <dbReference type="ARBA" id="ARBA00004496"/>
    </source>
</evidence>
<evidence type="ECO:0000313" key="8">
    <source>
        <dbReference type="EMBL" id="KAF2003913.1"/>
    </source>
</evidence>
<dbReference type="InterPro" id="IPR015943">
    <property type="entry name" value="WD40/YVTN_repeat-like_dom_sf"/>
</dbReference>
<dbReference type="PROSITE" id="PS50082">
    <property type="entry name" value="WD_REPEATS_2"/>
    <property type="match status" value="3"/>
</dbReference>
<evidence type="ECO:0000313" key="9">
    <source>
        <dbReference type="Proteomes" id="UP000799779"/>
    </source>
</evidence>
<dbReference type="GO" id="GO:0030488">
    <property type="term" value="P:tRNA methylation"/>
    <property type="evidence" value="ECO:0007669"/>
    <property type="project" value="TreeGrafter"/>
</dbReference>
<comment type="similarity">
    <text evidence="6">Belongs to the WD repeat WDR6 family.</text>
</comment>
<dbReference type="InterPro" id="IPR051973">
    <property type="entry name" value="tRNA_Anticodon_Mtase-Reg"/>
</dbReference>
<protein>
    <submittedName>
        <fullName evidence="8">WD40 repeat-like protein</fullName>
    </submittedName>
</protein>
<accession>A0A6A5WPV8</accession>
<dbReference type="GO" id="GO:0005737">
    <property type="term" value="C:cytoplasm"/>
    <property type="evidence" value="ECO:0007669"/>
    <property type="project" value="UniProtKB-SubCell"/>
</dbReference>
<keyword evidence="3 7" id="KW-0853">WD repeat</keyword>
<evidence type="ECO:0000256" key="3">
    <source>
        <dbReference type="ARBA" id="ARBA00022574"/>
    </source>
</evidence>
<keyword evidence="4" id="KW-0819">tRNA processing</keyword>
<evidence type="ECO:0000256" key="4">
    <source>
        <dbReference type="ARBA" id="ARBA00022694"/>
    </source>
</evidence>
<keyword evidence="9" id="KW-1185">Reference proteome</keyword>
<dbReference type="SMART" id="SM00320">
    <property type="entry name" value="WD40"/>
    <property type="match status" value="8"/>
</dbReference>
<dbReference type="OrthoDB" id="5594999at2759"/>
<dbReference type="SUPFAM" id="SSF50978">
    <property type="entry name" value="WD40 repeat-like"/>
    <property type="match status" value="2"/>
</dbReference>
<feature type="repeat" description="WD" evidence="7">
    <location>
        <begin position="222"/>
        <end position="266"/>
    </location>
</feature>
<name>A0A6A5WPV8_9PLEO</name>
<dbReference type="InterPro" id="IPR019775">
    <property type="entry name" value="WD40_repeat_CS"/>
</dbReference>
<evidence type="ECO:0000256" key="6">
    <source>
        <dbReference type="ARBA" id="ARBA00038255"/>
    </source>
</evidence>
<keyword evidence="2" id="KW-0963">Cytoplasm</keyword>
<evidence type="ECO:0000256" key="2">
    <source>
        <dbReference type="ARBA" id="ARBA00022490"/>
    </source>
</evidence>
<feature type="repeat" description="WD" evidence="7">
    <location>
        <begin position="1069"/>
        <end position="1112"/>
    </location>
</feature>
<comment type="subcellular location">
    <subcellularLocation>
        <location evidence="1">Cytoplasm</location>
    </subcellularLocation>
</comment>
<dbReference type="PANTHER" id="PTHR14344:SF3">
    <property type="entry name" value="WD REPEAT-CONTAINING PROTEIN 6"/>
    <property type="match status" value="1"/>
</dbReference>